<keyword evidence="2" id="KW-1185">Reference proteome</keyword>
<dbReference type="EMBL" id="VUJX02000004">
    <property type="protein sequence ID" value="KAL0938122.1"/>
    <property type="molecule type" value="Genomic_DNA"/>
</dbReference>
<name>A0ACC3Z1Y7_COLTU</name>
<evidence type="ECO:0000313" key="1">
    <source>
        <dbReference type="EMBL" id="KAL0938122.1"/>
    </source>
</evidence>
<proteinExistence type="predicted"/>
<protein>
    <submittedName>
        <fullName evidence="1">Fungal specific transcription factor</fullName>
    </submittedName>
</protein>
<gene>
    <name evidence="1" type="ORF">CTRU02_207853</name>
</gene>
<comment type="caution">
    <text evidence="1">The sequence shown here is derived from an EMBL/GenBank/DDBJ whole genome shotgun (WGS) entry which is preliminary data.</text>
</comment>
<accession>A0ACC3Z1Y7</accession>
<evidence type="ECO:0000313" key="2">
    <source>
        <dbReference type="Proteomes" id="UP000805649"/>
    </source>
</evidence>
<reference evidence="1 2" key="1">
    <citation type="journal article" date="2020" name="Phytopathology">
        <title>Genome Sequence Resources of Colletotrichum truncatum, C. plurivorum, C. musicola, and C. sojae: Four Species Pathogenic to Soybean (Glycine max).</title>
        <authorList>
            <person name="Rogerio F."/>
            <person name="Boufleur T.R."/>
            <person name="Ciampi-Guillardi M."/>
            <person name="Sukno S.A."/>
            <person name="Thon M.R."/>
            <person name="Massola Junior N.S."/>
            <person name="Baroncelli R."/>
        </authorList>
    </citation>
    <scope>NUCLEOTIDE SEQUENCE [LARGE SCALE GENOMIC DNA]</scope>
    <source>
        <strain evidence="1 2">CMES1059</strain>
    </source>
</reference>
<organism evidence="1 2">
    <name type="scientific">Colletotrichum truncatum</name>
    <name type="common">Anthracnose fungus</name>
    <name type="synonym">Colletotrichum capsici</name>
    <dbReference type="NCBI Taxonomy" id="5467"/>
    <lineage>
        <taxon>Eukaryota</taxon>
        <taxon>Fungi</taxon>
        <taxon>Dikarya</taxon>
        <taxon>Ascomycota</taxon>
        <taxon>Pezizomycotina</taxon>
        <taxon>Sordariomycetes</taxon>
        <taxon>Hypocreomycetidae</taxon>
        <taxon>Glomerellales</taxon>
        <taxon>Glomerellaceae</taxon>
        <taxon>Colletotrichum</taxon>
        <taxon>Colletotrichum truncatum species complex</taxon>
    </lineage>
</organism>
<sequence>MDGSLQDTPRTPKGGQGTLKELLRSRQRTQNGVRGNPKSCLPCRERKVRCSKGQPCSTCEKRGHPDLCEYESRTSLDRAQSRIRSRTPRLPSSMSPERNHRGRENSVLDAEASTRLSHERPSVDAATPPDSGDAHGHGAVPTTGTAPASRREISFFADSSAVNMVRQRSPQSRDDPARQSAFETGILPLLGMSDMSGSATLSFSTLPSDQETFRLFEVYRQRVQPFHVITCNLSQIEERICALVNARATNPREAPGSLVDPRWLCLLHAILACGAQFSDMPLTERTLLFQKHTTHAFDLLRCTDYLANPSAQAIQTLLLLGNALQNDMKPQAAWVLGGTTIRLAQCLGLNKKPDRLPFASGDLEQTRYLRLAIVWQDALLALAFRRSPASQEMDFEEDLPVLTKSPDGDGLSYLHAMNWLCHVTLSYISVHQRKADQLLQILEDIHSVELSLSAHLINPQRGTSFRQLQEYYAFELHKNFVISTLCRPFISSAGARQLDEGERPVVLERFRDSLRRSVRAYVRLRSITGHARRSWAFIHNGLTSVLLLSLMRETRYLPETRTLQDEMVASLSEGDQDYDRSNHLSDTHRKALKAIQTLQRLAGRDLSSRGGNRGFNNTNDQCLDTRDGNSEPVNEQDPGLFMQQDK</sequence>
<dbReference type="Proteomes" id="UP000805649">
    <property type="component" value="Unassembled WGS sequence"/>
</dbReference>